<evidence type="ECO:0000256" key="7">
    <source>
        <dbReference type="SAM" id="Phobius"/>
    </source>
</evidence>
<feature type="transmembrane region" description="Helical" evidence="7">
    <location>
        <begin position="265"/>
        <end position="284"/>
    </location>
</feature>
<feature type="transmembrane region" description="Helical" evidence="7">
    <location>
        <begin position="160"/>
        <end position="181"/>
    </location>
</feature>
<evidence type="ECO:0000256" key="4">
    <source>
        <dbReference type="ARBA" id="ARBA00022692"/>
    </source>
</evidence>
<dbReference type="Pfam" id="PF07690">
    <property type="entry name" value="MFS_1"/>
    <property type="match status" value="2"/>
</dbReference>
<comment type="subcellular location">
    <subcellularLocation>
        <location evidence="1">Cell membrane</location>
        <topology evidence="1">Multi-pass membrane protein</topology>
    </subcellularLocation>
</comment>
<dbReference type="EMBL" id="VNHO01000055">
    <property type="protein sequence ID" value="TYP47002.1"/>
    <property type="molecule type" value="Genomic_DNA"/>
</dbReference>
<dbReference type="InterPro" id="IPR020846">
    <property type="entry name" value="MFS_dom"/>
</dbReference>
<feature type="transmembrane region" description="Helical" evidence="7">
    <location>
        <begin position="328"/>
        <end position="349"/>
    </location>
</feature>
<feature type="transmembrane region" description="Helical" evidence="7">
    <location>
        <begin position="99"/>
        <end position="121"/>
    </location>
</feature>
<evidence type="ECO:0000259" key="8">
    <source>
        <dbReference type="PROSITE" id="PS50850"/>
    </source>
</evidence>
<evidence type="ECO:0000256" key="6">
    <source>
        <dbReference type="ARBA" id="ARBA00023136"/>
    </source>
</evidence>
<feature type="transmembrane region" description="Helical" evidence="7">
    <location>
        <begin position="7"/>
        <end position="29"/>
    </location>
</feature>
<feature type="transmembrane region" description="Helical" evidence="7">
    <location>
        <begin position="290"/>
        <end position="316"/>
    </location>
</feature>
<evidence type="ECO:0000313" key="9">
    <source>
        <dbReference type="EMBL" id="TYP47002.1"/>
    </source>
</evidence>
<dbReference type="PANTHER" id="PTHR43124:SF3">
    <property type="entry name" value="CHLORAMPHENICOL EFFLUX PUMP RV0191"/>
    <property type="match status" value="1"/>
</dbReference>
<keyword evidence="2" id="KW-0813">Transport</keyword>
<keyword evidence="4 7" id="KW-0812">Transmembrane</keyword>
<sequence>MKNSKTIVTMAVMSIFFISMGIGTITAAIQNIAEAFPQIPFSTILLVSTLPSLFIIPATALAGMIAGNKIGYRPILIIGTLLFAIAGAVPVVMSDFTLILISRAIFGIGLGMIMPLGNALILNLFEGQQRANMLGLSGVVMNLGGIVLQMLGAVLCTISWRYAFLPHLLGLVTLIMVIFMLPEPEKKEGAVKEKVKTPASVYLISTLIGIAMMLNYPMLVNMSTIIITGNLGDAASTGLVLSMFTVGGMVAGAIFGKLHQKVQRFTISIGLFILSIGMAFVNYANSLMALTLGATLVGMGFGIVMPAVMMIIGMIISPAGFAAASGILMAFMNLGGFVSTYYIALLSAINSSIRFPIFVAMVVYMISTLIYTLTKIKNPPSVSTPA</sequence>
<comment type="caution">
    <text evidence="9">The sequence shown here is derived from an EMBL/GenBank/DDBJ whole genome shotgun (WGS) entry which is preliminary data.</text>
</comment>
<dbReference type="InterPro" id="IPR011701">
    <property type="entry name" value="MFS"/>
</dbReference>
<dbReference type="PROSITE" id="PS50850">
    <property type="entry name" value="MFS"/>
    <property type="match status" value="1"/>
</dbReference>
<feature type="transmembrane region" description="Helical" evidence="7">
    <location>
        <begin position="239"/>
        <end position="258"/>
    </location>
</feature>
<evidence type="ECO:0000256" key="5">
    <source>
        <dbReference type="ARBA" id="ARBA00022989"/>
    </source>
</evidence>
<dbReference type="Proteomes" id="UP000322294">
    <property type="component" value="Unassembled WGS sequence"/>
</dbReference>
<feature type="transmembrane region" description="Helical" evidence="7">
    <location>
        <begin position="133"/>
        <end position="154"/>
    </location>
</feature>
<keyword evidence="6 7" id="KW-0472">Membrane</keyword>
<name>A0A5S5ACE4_9FIRM</name>
<feature type="transmembrane region" description="Helical" evidence="7">
    <location>
        <begin position="41"/>
        <end position="63"/>
    </location>
</feature>
<reference evidence="9 10" key="1">
    <citation type="submission" date="2019-07" db="EMBL/GenBank/DDBJ databases">
        <title>Genomic Encyclopedia of Type Strains, Phase I: the one thousand microbial genomes (KMG-I) project.</title>
        <authorList>
            <person name="Kyrpides N."/>
        </authorList>
    </citation>
    <scope>NUCLEOTIDE SEQUENCE [LARGE SCALE GENOMIC DNA]</scope>
    <source>
        <strain evidence="9 10">DSM 16647</strain>
    </source>
</reference>
<dbReference type="SUPFAM" id="SSF103473">
    <property type="entry name" value="MFS general substrate transporter"/>
    <property type="match status" value="1"/>
</dbReference>
<dbReference type="GO" id="GO:0022857">
    <property type="term" value="F:transmembrane transporter activity"/>
    <property type="evidence" value="ECO:0007669"/>
    <property type="project" value="InterPro"/>
</dbReference>
<keyword evidence="5 7" id="KW-1133">Transmembrane helix</keyword>
<evidence type="ECO:0000256" key="2">
    <source>
        <dbReference type="ARBA" id="ARBA00022448"/>
    </source>
</evidence>
<dbReference type="PANTHER" id="PTHR43124">
    <property type="entry name" value="PURINE EFFLUX PUMP PBUE"/>
    <property type="match status" value="1"/>
</dbReference>
<evidence type="ECO:0000313" key="10">
    <source>
        <dbReference type="Proteomes" id="UP000322294"/>
    </source>
</evidence>
<dbReference type="InterPro" id="IPR050189">
    <property type="entry name" value="MFS_Efflux_Transporters"/>
</dbReference>
<dbReference type="Gene3D" id="1.20.1250.20">
    <property type="entry name" value="MFS general substrate transporter like domains"/>
    <property type="match status" value="1"/>
</dbReference>
<dbReference type="AlphaFoldDB" id="A0A5S5ACE4"/>
<organism evidence="9 10">
    <name type="scientific">Thermosediminibacter litoriperuensis</name>
    <dbReference type="NCBI Taxonomy" id="291989"/>
    <lineage>
        <taxon>Bacteria</taxon>
        <taxon>Bacillati</taxon>
        <taxon>Bacillota</taxon>
        <taxon>Clostridia</taxon>
        <taxon>Thermosediminibacterales</taxon>
        <taxon>Thermosediminibacteraceae</taxon>
        <taxon>Thermosediminibacter</taxon>
    </lineage>
</organism>
<feature type="transmembrane region" description="Helical" evidence="7">
    <location>
        <begin position="75"/>
        <end position="93"/>
    </location>
</feature>
<evidence type="ECO:0000256" key="3">
    <source>
        <dbReference type="ARBA" id="ARBA00022475"/>
    </source>
</evidence>
<dbReference type="RefSeq" id="WP_246110819.1">
    <property type="nucleotide sequence ID" value="NZ_VNHO01000055.1"/>
</dbReference>
<keyword evidence="10" id="KW-1185">Reference proteome</keyword>
<feature type="transmembrane region" description="Helical" evidence="7">
    <location>
        <begin position="355"/>
        <end position="373"/>
    </location>
</feature>
<keyword evidence="3" id="KW-1003">Cell membrane</keyword>
<gene>
    <name evidence="9" type="ORF">LZ11_02487</name>
</gene>
<evidence type="ECO:0000256" key="1">
    <source>
        <dbReference type="ARBA" id="ARBA00004651"/>
    </source>
</evidence>
<accession>A0A5S5ACE4</accession>
<feature type="transmembrane region" description="Helical" evidence="7">
    <location>
        <begin position="201"/>
        <end position="219"/>
    </location>
</feature>
<feature type="domain" description="Major facilitator superfamily (MFS) profile" evidence="8">
    <location>
        <begin position="7"/>
        <end position="377"/>
    </location>
</feature>
<dbReference type="GO" id="GO:0005886">
    <property type="term" value="C:plasma membrane"/>
    <property type="evidence" value="ECO:0007669"/>
    <property type="project" value="UniProtKB-SubCell"/>
</dbReference>
<dbReference type="InterPro" id="IPR036259">
    <property type="entry name" value="MFS_trans_sf"/>
</dbReference>
<proteinExistence type="predicted"/>
<protein>
    <submittedName>
        <fullName evidence="9">Putative MFS family arabinose efflux permease</fullName>
    </submittedName>
</protein>